<reference evidence="1 2" key="1">
    <citation type="submission" date="2019-12" db="EMBL/GenBank/DDBJ databases">
        <title>Complete Genome Sequence of a Quorum-Sensing Bacterium,Rhodobacteraceae bacterium C31, Isolated from a marine microalgae symbiotic bacteria.</title>
        <authorList>
            <person name="Zhang Y."/>
        </authorList>
    </citation>
    <scope>NUCLEOTIDE SEQUENCE [LARGE SCALE GENOMIC DNA]</scope>
    <source>
        <strain evidence="1 2">C31</strain>
    </source>
</reference>
<evidence type="ECO:0000313" key="2">
    <source>
        <dbReference type="Proteomes" id="UP000596387"/>
    </source>
</evidence>
<dbReference type="RefSeq" id="WP_156145555.1">
    <property type="nucleotide sequence ID" value="NZ_CP047166.1"/>
</dbReference>
<protein>
    <recommendedName>
        <fullName evidence="3">Acetolactate synthase</fullName>
    </recommendedName>
</protein>
<proteinExistence type="predicted"/>
<accession>A0ABX7F8L1</accession>
<evidence type="ECO:0000313" key="1">
    <source>
        <dbReference type="EMBL" id="QRF66870.1"/>
    </source>
</evidence>
<dbReference type="InterPro" id="IPR045467">
    <property type="entry name" value="DUF6497"/>
</dbReference>
<evidence type="ECO:0008006" key="3">
    <source>
        <dbReference type="Google" id="ProtNLM"/>
    </source>
</evidence>
<gene>
    <name evidence="1" type="ORF">GQA70_11435</name>
</gene>
<organism evidence="1 2">
    <name type="scientific">Ponticoccus alexandrii</name>
    <dbReference type="NCBI Taxonomy" id="1943633"/>
    <lineage>
        <taxon>Bacteria</taxon>
        <taxon>Pseudomonadati</taxon>
        <taxon>Pseudomonadota</taxon>
        <taxon>Alphaproteobacteria</taxon>
        <taxon>Rhodobacterales</taxon>
        <taxon>Roseobacteraceae</taxon>
        <taxon>Ponticoccus</taxon>
    </lineage>
</organism>
<dbReference type="Pfam" id="PF20107">
    <property type="entry name" value="DUF6497"/>
    <property type="match status" value="1"/>
</dbReference>
<sequence>MIRRASVWPRIFDAARNTTPGAPAGSAAPAGGAFGCRGCAKLTLIAVTLCLTAPDLSAQETAAVALPSGLVVNYLDRIDESPTWRYRYIAPALDEDAVDFAAVAEDMEVLCATHALPQLQHDGRSPERIIVSLMSEKLDFGVMSPEVRQFFESYRVEDNLCIWEVF</sequence>
<dbReference type="EMBL" id="CP047166">
    <property type="protein sequence ID" value="QRF66870.1"/>
    <property type="molecule type" value="Genomic_DNA"/>
</dbReference>
<dbReference type="Proteomes" id="UP000596387">
    <property type="component" value="Chromosome"/>
</dbReference>
<name>A0ABX7F8L1_9RHOB</name>
<keyword evidence="2" id="KW-1185">Reference proteome</keyword>